<protein>
    <submittedName>
        <fullName evidence="2 3">SEC-C motif domain protein</fullName>
    </submittedName>
</protein>
<dbReference type="PANTHER" id="PTHR33747:SF1">
    <property type="entry name" value="ADENYLATE CYCLASE-ASSOCIATED CAP C-TERMINAL DOMAIN-CONTAINING PROTEIN"/>
    <property type="match status" value="1"/>
</dbReference>
<dbReference type="SUPFAM" id="SSF54427">
    <property type="entry name" value="NTF2-like"/>
    <property type="match status" value="1"/>
</dbReference>
<dbReference type="EMBL" id="UGNW01000001">
    <property type="protein sequence ID" value="STX30995.1"/>
    <property type="molecule type" value="Genomic_DNA"/>
</dbReference>
<dbReference type="RefSeq" id="WP_058524866.1">
    <property type="nucleotide sequence ID" value="NZ_CAAAHV010000021.1"/>
</dbReference>
<reference evidence="2 4" key="1">
    <citation type="submission" date="2015-11" db="EMBL/GenBank/DDBJ databases">
        <title>Genomic analysis of 38 Legionella species identifies large and diverse effector repertoires.</title>
        <authorList>
            <person name="Burstein D."/>
            <person name="Amaro F."/>
            <person name="Zusman T."/>
            <person name="Lifshitz Z."/>
            <person name="Cohen O."/>
            <person name="Gilbert J.A."/>
            <person name="Pupko T."/>
            <person name="Shuman H.A."/>
            <person name="Segal G."/>
        </authorList>
    </citation>
    <scope>NUCLEOTIDE SEQUENCE [LARGE SCALE GENOMIC DNA]</scope>
    <source>
        <strain evidence="2 4">CDC#1407-AL-14</strain>
    </source>
</reference>
<evidence type="ECO:0000259" key="1">
    <source>
        <dbReference type="Pfam" id="PF17775"/>
    </source>
</evidence>
<dbReference type="Pfam" id="PF02810">
    <property type="entry name" value="SEC-C"/>
    <property type="match status" value="1"/>
</dbReference>
<dbReference type="Proteomes" id="UP000054735">
    <property type="component" value="Unassembled WGS sequence"/>
</dbReference>
<accession>A0A378I893</accession>
<dbReference type="Pfam" id="PF17775">
    <property type="entry name" value="YchJ_M-like"/>
    <property type="match status" value="1"/>
</dbReference>
<sequence length="161" mass="18391">MSLCPCGSRLDYSGCCGLYIEEANRPETPEALMRSRYTAYTKANIAYILKTMRGKPLIDFNESEARQWAEQVGWLDLKILESQYSPEQPSKGFVEFIARYHISGQIKSIHERSEFLLDDGQWYYIDSHPPLGKPAKTPRIAQNAPCFCGSSKKYKNCHGKK</sequence>
<name>A0A378I893_9GAMM</name>
<dbReference type="InterPro" id="IPR004027">
    <property type="entry name" value="SEC_C_motif"/>
</dbReference>
<dbReference type="OrthoDB" id="21421at2"/>
<dbReference type="SUPFAM" id="SSF103642">
    <property type="entry name" value="Sec-C motif"/>
    <property type="match status" value="1"/>
</dbReference>
<dbReference type="InterPro" id="IPR048469">
    <property type="entry name" value="YchJ-like_M"/>
</dbReference>
<dbReference type="Proteomes" id="UP000255066">
    <property type="component" value="Unassembled WGS sequence"/>
</dbReference>
<feature type="domain" description="YchJ-like middle NTF2-like" evidence="1">
    <location>
        <begin position="28"/>
        <end position="126"/>
    </location>
</feature>
<evidence type="ECO:0000313" key="3">
    <source>
        <dbReference type="EMBL" id="STX30995.1"/>
    </source>
</evidence>
<dbReference type="EMBL" id="LNXT01000048">
    <property type="protein sequence ID" value="KTC68292.1"/>
    <property type="molecule type" value="Genomic_DNA"/>
</dbReference>
<evidence type="ECO:0000313" key="4">
    <source>
        <dbReference type="Proteomes" id="UP000054735"/>
    </source>
</evidence>
<gene>
    <name evidence="3" type="primary">ychJ</name>
    <name evidence="2" type="ORF">Lbir_2894</name>
    <name evidence="3" type="ORF">NCTC12437_00762</name>
</gene>
<keyword evidence="4" id="KW-1185">Reference proteome</keyword>
<dbReference type="AlphaFoldDB" id="A0A378I893"/>
<evidence type="ECO:0000313" key="5">
    <source>
        <dbReference type="Proteomes" id="UP000255066"/>
    </source>
</evidence>
<organism evidence="3 5">
    <name type="scientific">Legionella birminghamensis</name>
    <dbReference type="NCBI Taxonomy" id="28083"/>
    <lineage>
        <taxon>Bacteria</taxon>
        <taxon>Pseudomonadati</taxon>
        <taxon>Pseudomonadota</taxon>
        <taxon>Gammaproteobacteria</taxon>
        <taxon>Legionellales</taxon>
        <taxon>Legionellaceae</taxon>
        <taxon>Legionella</taxon>
    </lineage>
</organism>
<reference evidence="3 5" key="2">
    <citation type="submission" date="2018-06" db="EMBL/GenBank/DDBJ databases">
        <authorList>
            <consortium name="Pathogen Informatics"/>
            <person name="Doyle S."/>
        </authorList>
    </citation>
    <scope>NUCLEOTIDE SEQUENCE [LARGE SCALE GENOMIC DNA]</scope>
    <source>
        <strain evidence="3 5">NCTC12437</strain>
    </source>
</reference>
<dbReference type="InterPro" id="IPR032710">
    <property type="entry name" value="NTF2-like_dom_sf"/>
</dbReference>
<dbReference type="STRING" id="28083.Lbir_2894"/>
<dbReference type="Gene3D" id="3.10.450.50">
    <property type="match status" value="1"/>
</dbReference>
<proteinExistence type="predicted"/>
<evidence type="ECO:0000313" key="2">
    <source>
        <dbReference type="EMBL" id="KTC68292.1"/>
    </source>
</evidence>
<dbReference type="PANTHER" id="PTHR33747">
    <property type="entry name" value="UPF0225 PROTEIN SCO1677"/>
    <property type="match status" value="1"/>
</dbReference>